<name>A0A6P6MWE5_CARAU</name>
<feature type="chain" id="PRO_5027640265" evidence="2">
    <location>
        <begin position="23"/>
        <end position="108"/>
    </location>
</feature>
<protein>
    <submittedName>
        <fullName evidence="5">Stromal interaction molecule 1-like</fullName>
    </submittedName>
</protein>
<dbReference type="GO" id="GO:0002115">
    <property type="term" value="P:store-operated calcium entry"/>
    <property type="evidence" value="ECO:0007669"/>
    <property type="project" value="TreeGrafter"/>
</dbReference>
<dbReference type="GO" id="GO:0005246">
    <property type="term" value="F:calcium channel regulator activity"/>
    <property type="evidence" value="ECO:0007669"/>
    <property type="project" value="InterPro"/>
</dbReference>
<dbReference type="AlphaFoldDB" id="A0A6P6MWE5"/>
<keyword evidence="4" id="KW-1185">Reference proteome</keyword>
<feature type="signal peptide" evidence="2">
    <location>
        <begin position="1"/>
        <end position="22"/>
    </location>
</feature>
<dbReference type="RefSeq" id="XP_026100975.1">
    <property type="nucleotide sequence ID" value="XM_026245190.1"/>
</dbReference>
<dbReference type="Pfam" id="PF25578">
    <property type="entry name" value="EF-hand_STIM1"/>
    <property type="match status" value="1"/>
</dbReference>
<evidence type="ECO:0000256" key="1">
    <source>
        <dbReference type="SAM" id="MobiDB-lite"/>
    </source>
</evidence>
<evidence type="ECO:0000313" key="5">
    <source>
        <dbReference type="RefSeq" id="XP_026100975.1"/>
    </source>
</evidence>
<evidence type="ECO:0000313" key="4">
    <source>
        <dbReference type="Proteomes" id="UP000515129"/>
    </source>
</evidence>
<proteinExistence type="predicted"/>
<dbReference type="Proteomes" id="UP000515129">
    <property type="component" value="Unplaced"/>
</dbReference>
<dbReference type="OrthoDB" id="9986177at2759"/>
<dbReference type="PANTHER" id="PTHR15136:SF9">
    <property type="entry name" value="STROMAL INTERACTION MOLECULE 1"/>
    <property type="match status" value="1"/>
</dbReference>
<dbReference type="Gene3D" id="1.10.238.180">
    <property type="match status" value="1"/>
</dbReference>
<dbReference type="InterPro" id="IPR037608">
    <property type="entry name" value="STIM1/2"/>
</dbReference>
<gene>
    <name evidence="5" type="primary">LOC113071904</name>
</gene>
<accession>A0A6P6MWE5</accession>
<dbReference type="GeneID" id="113071904"/>
<feature type="domain" description="STIM1/2 EF-hand" evidence="3">
    <location>
        <begin position="41"/>
        <end position="96"/>
    </location>
</feature>
<reference evidence="5" key="1">
    <citation type="submission" date="2025-08" db="UniProtKB">
        <authorList>
            <consortium name="RefSeq"/>
        </authorList>
    </citation>
    <scope>IDENTIFICATION</scope>
    <source>
        <strain evidence="5">Wakin</strain>
        <tissue evidence="5">Muscle</tissue>
    </source>
</reference>
<dbReference type="PANTHER" id="PTHR15136">
    <property type="entry name" value="STROMAL INTERACTION MOLECULE HOMOLOG"/>
    <property type="match status" value="1"/>
</dbReference>
<evidence type="ECO:0000256" key="2">
    <source>
        <dbReference type="SAM" id="SignalP"/>
    </source>
</evidence>
<evidence type="ECO:0000259" key="3">
    <source>
        <dbReference type="Pfam" id="PF25578"/>
    </source>
</evidence>
<dbReference type="GO" id="GO:0005886">
    <property type="term" value="C:plasma membrane"/>
    <property type="evidence" value="ECO:0007669"/>
    <property type="project" value="TreeGrafter"/>
</dbReference>
<dbReference type="InterPro" id="IPR057835">
    <property type="entry name" value="EF-hand_STIM1/2"/>
</dbReference>
<dbReference type="KEGG" id="caua:113071904"/>
<feature type="region of interest" description="Disordered" evidence="1">
    <location>
        <begin position="88"/>
        <end position="108"/>
    </location>
</feature>
<sequence length="108" mass="12068">MDPKRLVSFWIACICFLLECRADKSNPVSPDPLPSDNSVSEFCRIDELLCQDEIAILSFEAIRSIHKQMDDDANGNVDVSETDGFLREDLNYHDPKPSTTVSTVTTSS</sequence>
<dbReference type="GO" id="GO:0006874">
    <property type="term" value="P:intracellular calcium ion homeostasis"/>
    <property type="evidence" value="ECO:0007669"/>
    <property type="project" value="TreeGrafter"/>
</dbReference>
<dbReference type="GO" id="GO:0005509">
    <property type="term" value="F:calcium ion binding"/>
    <property type="evidence" value="ECO:0007669"/>
    <property type="project" value="TreeGrafter"/>
</dbReference>
<keyword evidence="2" id="KW-0732">Signal</keyword>
<dbReference type="GO" id="GO:0005783">
    <property type="term" value="C:endoplasmic reticulum"/>
    <property type="evidence" value="ECO:0007669"/>
    <property type="project" value="TreeGrafter"/>
</dbReference>
<organism evidence="4 5">
    <name type="scientific">Carassius auratus</name>
    <name type="common">Goldfish</name>
    <dbReference type="NCBI Taxonomy" id="7957"/>
    <lineage>
        <taxon>Eukaryota</taxon>
        <taxon>Metazoa</taxon>
        <taxon>Chordata</taxon>
        <taxon>Craniata</taxon>
        <taxon>Vertebrata</taxon>
        <taxon>Euteleostomi</taxon>
        <taxon>Actinopterygii</taxon>
        <taxon>Neopterygii</taxon>
        <taxon>Teleostei</taxon>
        <taxon>Ostariophysi</taxon>
        <taxon>Cypriniformes</taxon>
        <taxon>Cyprinidae</taxon>
        <taxon>Cyprininae</taxon>
        <taxon>Carassius</taxon>
    </lineage>
</organism>
<feature type="compositionally biased region" description="Low complexity" evidence="1">
    <location>
        <begin position="98"/>
        <end position="108"/>
    </location>
</feature>